<dbReference type="Gene3D" id="3.30.360.10">
    <property type="entry name" value="Dihydrodipicolinate Reductase, domain 2"/>
    <property type="match status" value="1"/>
</dbReference>
<dbReference type="Proteomes" id="UP000180253">
    <property type="component" value="Unassembled WGS sequence"/>
</dbReference>
<dbReference type="Pfam" id="PF22698">
    <property type="entry name" value="Semialdhyde_dhC_1"/>
    <property type="match status" value="1"/>
</dbReference>
<dbReference type="CDD" id="cd23934">
    <property type="entry name" value="AGPR_1_C"/>
    <property type="match status" value="1"/>
</dbReference>
<comment type="pathway">
    <text evidence="5">Amino-acid biosynthesis; L-arginine biosynthesis; N(2)-acetyl-L-ornithine from L-glutamate: step 3/4.</text>
</comment>
<dbReference type="InterPro" id="IPR000706">
    <property type="entry name" value="AGPR_type-1"/>
</dbReference>
<dbReference type="EC" id="1.2.1.38" evidence="5"/>
<evidence type="ECO:0000256" key="2">
    <source>
        <dbReference type="ARBA" id="ARBA00022605"/>
    </source>
</evidence>
<dbReference type="CDD" id="cd17895">
    <property type="entry name" value="AGPR_1_N"/>
    <property type="match status" value="1"/>
</dbReference>
<dbReference type="GO" id="GO:0006526">
    <property type="term" value="P:L-arginine biosynthetic process"/>
    <property type="evidence" value="ECO:0007669"/>
    <property type="project" value="UniProtKB-UniRule"/>
</dbReference>
<dbReference type="GO" id="GO:0005737">
    <property type="term" value="C:cytoplasm"/>
    <property type="evidence" value="ECO:0007669"/>
    <property type="project" value="UniProtKB-SubCell"/>
</dbReference>
<keyword evidence="2 5" id="KW-0028">Amino-acid biosynthesis</keyword>
<dbReference type="GO" id="GO:0003942">
    <property type="term" value="F:N-acetyl-gamma-glutamyl-phosphate reductase activity"/>
    <property type="evidence" value="ECO:0007669"/>
    <property type="project" value="UniProtKB-UniRule"/>
</dbReference>
<dbReference type="Pfam" id="PF01118">
    <property type="entry name" value="Semialdhyde_dh"/>
    <property type="match status" value="1"/>
</dbReference>
<evidence type="ECO:0000313" key="8">
    <source>
        <dbReference type="Proteomes" id="UP000180253"/>
    </source>
</evidence>
<protein>
    <recommendedName>
        <fullName evidence="5">N-acetyl-gamma-glutamyl-phosphate reductase</fullName>
        <shortName evidence="5">AGPR</shortName>
        <ecNumber evidence="5">1.2.1.38</ecNumber>
    </recommendedName>
    <alternativeName>
        <fullName evidence="5">N-acetyl-glutamate semialdehyde dehydrogenase</fullName>
        <shortName evidence="5">NAGSA dehydrogenase</shortName>
    </alternativeName>
</protein>
<dbReference type="GO" id="GO:0051287">
    <property type="term" value="F:NAD binding"/>
    <property type="evidence" value="ECO:0007669"/>
    <property type="project" value="InterPro"/>
</dbReference>
<keyword evidence="8" id="KW-1185">Reference proteome</keyword>
<dbReference type="InterPro" id="IPR036291">
    <property type="entry name" value="NAD(P)-bd_dom_sf"/>
</dbReference>
<evidence type="ECO:0000256" key="3">
    <source>
        <dbReference type="ARBA" id="ARBA00022857"/>
    </source>
</evidence>
<reference evidence="7 8" key="1">
    <citation type="submission" date="2016-10" db="EMBL/GenBank/DDBJ databases">
        <title>Pseudoalteromonas amylolytica sp. nov., isolated from the surface seawater.</title>
        <authorList>
            <person name="Wu Y.-H."/>
            <person name="Cheng H."/>
            <person name="Jin X.-B."/>
            <person name="Wang C.-S."/>
            <person name="Xu X.-W."/>
        </authorList>
    </citation>
    <scope>NUCLEOTIDE SEQUENCE [LARGE SCALE GENOMIC DNA]</scope>
    <source>
        <strain evidence="7 8">JCM 12483</strain>
    </source>
</reference>
<dbReference type="SMART" id="SM00859">
    <property type="entry name" value="Semialdhyde_dh"/>
    <property type="match status" value="1"/>
</dbReference>
<keyword evidence="1 5" id="KW-0055">Arginine biosynthesis</keyword>
<comment type="caution">
    <text evidence="7">The sequence shown here is derived from an EMBL/GenBank/DDBJ whole genome shotgun (WGS) entry which is preliminary data.</text>
</comment>
<keyword evidence="3 5" id="KW-0521">NADP</keyword>
<dbReference type="HAMAP" id="MF_00150">
    <property type="entry name" value="ArgC_type1"/>
    <property type="match status" value="1"/>
</dbReference>
<evidence type="ECO:0000256" key="5">
    <source>
        <dbReference type="HAMAP-Rule" id="MF_00150"/>
    </source>
</evidence>
<dbReference type="InterPro" id="IPR000534">
    <property type="entry name" value="Semialdehyde_DH_NAD-bd"/>
</dbReference>
<comment type="similarity">
    <text evidence="5">Belongs to the NAGSA dehydrogenase family. Type 1 subfamily.</text>
</comment>
<evidence type="ECO:0000256" key="1">
    <source>
        <dbReference type="ARBA" id="ARBA00022571"/>
    </source>
</evidence>
<keyword evidence="4 5" id="KW-0560">Oxidoreductase</keyword>
<dbReference type="SUPFAM" id="SSF51735">
    <property type="entry name" value="NAD(P)-binding Rossmann-fold domains"/>
    <property type="match status" value="1"/>
</dbReference>
<dbReference type="AlphaFoldDB" id="A0A1S1N747"/>
<proteinExistence type="inferred from homology"/>
<dbReference type="GO" id="GO:0070401">
    <property type="term" value="F:NADP+ binding"/>
    <property type="evidence" value="ECO:0007669"/>
    <property type="project" value="InterPro"/>
</dbReference>
<dbReference type="InterPro" id="IPR050085">
    <property type="entry name" value="AGPR"/>
</dbReference>
<feature type="active site" evidence="5">
    <location>
        <position position="164"/>
    </location>
</feature>
<keyword evidence="5" id="KW-0963">Cytoplasm</keyword>
<dbReference type="UniPathway" id="UPA00068">
    <property type="reaction ID" value="UER00108"/>
</dbReference>
<gene>
    <name evidence="5" type="primary">argC</name>
    <name evidence="7" type="ORF">BIW53_10720</name>
</gene>
<dbReference type="PANTHER" id="PTHR32338">
    <property type="entry name" value="N-ACETYL-GAMMA-GLUTAMYL-PHOSPHATE REDUCTASE, CHLOROPLASTIC-RELATED-RELATED"/>
    <property type="match status" value="1"/>
</dbReference>
<dbReference type="InterPro" id="IPR058924">
    <property type="entry name" value="AGPR_dimerisation_dom"/>
</dbReference>
<dbReference type="OrthoDB" id="9801289at2"/>
<name>A0A1S1N747_9GAMM</name>
<dbReference type="EMBL" id="MNAN01000031">
    <property type="protein sequence ID" value="OHU95190.1"/>
    <property type="molecule type" value="Genomic_DNA"/>
</dbReference>
<dbReference type="STRING" id="327939.BIW53_10720"/>
<comment type="subcellular location">
    <subcellularLocation>
        <location evidence="5">Cytoplasm</location>
    </subcellularLocation>
</comment>
<comment type="catalytic activity">
    <reaction evidence="5">
        <text>N-acetyl-L-glutamate 5-semialdehyde + phosphate + NADP(+) = N-acetyl-L-glutamyl 5-phosphate + NADPH + H(+)</text>
        <dbReference type="Rhea" id="RHEA:21588"/>
        <dbReference type="ChEBI" id="CHEBI:15378"/>
        <dbReference type="ChEBI" id="CHEBI:29123"/>
        <dbReference type="ChEBI" id="CHEBI:43474"/>
        <dbReference type="ChEBI" id="CHEBI:57783"/>
        <dbReference type="ChEBI" id="CHEBI:57936"/>
        <dbReference type="ChEBI" id="CHEBI:58349"/>
        <dbReference type="EC" id="1.2.1.38"/>
    </reaction>
</comment>
<evidence type="ECO:0000313" key="7">
    <source>
        <dbReference type="EMBL" id="OHU95190.1"/>
    </source>
</evidence>
<accession>A0A1S1N747</accession>
<dbReference type="Gene3D" id="3.40.50.720">
    <property type="entry name" value="NAD(P)-binding Rossmann-like Domain"/>
    <property type="match status" value="1"/>
</dbReference>
<sequence length="378" mass="41570">MQDYFTSRRNIKELSMGIKVAIVGSNGLSGGELCRLLLNHPQVDKIYPLARKELDFDIVHPNLLGCGLRFYKQEELQEHLSQIDVVFFCTPTGEAMKSASYFLSKNIKVIDLSADFRFPDAELYKQAHGQEHEDLDNLSRAVYGVSEFNADKLRQAQLIANPGCYVITALLGLAPLMGSALVDAQSSIHISAINGTSGAGASLKPEVMHSYANNNILPYNLDGHRHAPELEHQLSLLADQSVNVVFSTAHGAFPRGIYIQASISVPEHVANTLTREQLLKEYVEYYGKGAEGHYFVRILDHARVGKLNSKQYNIYPSVARVAGSNFCHIGVDFDTQSNTIKVISVTDNLVKGAAGSAIQNMNLAFGFEEHLGLSQFGL</sequence>
<dbReference type="PANTHER" id="PTHR32338:SF10">
    <property type="entry name" value="N-ACETYL-GAMMA-GLUTAMYL-PHOSPHATE REDUCTASE, CHLOROPLASTIC-RELATED"/>
    <property type="match status" value="1"/>
</dbReference>
<dbReference type="SUPFAM" id="SSF55347">
    <property type="entry name" value="Glyceraldehyde-3-phosphate dehydrogenase-like, C-terminal domain"/>
    <property type="match status" value="1"/>
</dbReference>
<comment type="function">
    <text evidence="5">Catalyzes the NADPH-dependent reduction of N-acetyl-5-glutamyl phosphate to yield N-acetyl-L-glutamate 5-semialdehyde.</text>
</comment>
<evidence type="ECO:0000256" key="4">
    <source>
        <dbReference type="ARBA" id="ARBA00023002"/>
    </source>
</evidence>
<feature type="domain" description="Semialdehyde dehydrogenase NAD-binding" evidence="6">
    <location>
        <begin position="19"/>
        <end position="156"/>
    </location>
</feature>
<evidence type="ECO:0000259" key="6">
    <source>
        <dbReference type="SMART" id="SM00859"/>
    </source>
</evidence>
<organism evidence="7 8">
    <name type="scientific">Pseudoalteromonas byunsanensis</name>
    <dbReference type="NCBI Taxonomy" id="327939"/>
    <lineage>
        <taxon>Bacteria</taxon>
        <taxon>Pseudomonadati</taxon>
        <taxon>Pseudomonadota</taxon>
        <taxon>Gammaproteobacteria</taxon>
        <taxon>Alteromonadales</taxon>
        <taxon>Pseudoalteromonadaceae</taxon>
        <taxon>Pseudoalteromonas</taxon>
    </lineage>
</organism>
<dbReference type="NCBIfam" id="TIGR01850">
    <property type="entry name" value="argC"/>
    <property type="match status" value="1"/>
</dbReference>